<reference evidence="1" key="1">
    <citation type="journal article" date="2021" name="Open Biol.">
        <title>Shared evolutionary footprints suggest mitochondrial oxidative damage underlies multiple complex I losses in fungi.</title>
        <authorList>
            <person name="Schikora-Tamarit M.A."/>
            <person name="Marcet-Houben M."/>
            <person name="Nosek J."/>
            <person name="Gabaldon T."/>
        </authorList>
    </citation>
    <scope>NUCLEOTIDE SEQUENCE</scope>
    <source>
        <strain evidence="1">CBS2887</strain>
    </source>
</reference>
<evidence type="ECO:0000313" key="1">
    <source>
        <dbReference type="EMBL" id="KAH3683090.1"/>
    </source>
</evidence>
<organism evidence="1 2">
    <name type="scientific">Wickerhamomyces pijperi</name>
    <name type="common">Yeast</name>
    <name type="synonym">Pichia pijperi</name>
    <dbReference type="NCBI Taxonomy" id="599730"/>
    <lineage>
        <taxon>Eukaryota</taxon>
        <taxon>Fungi</taxon>
        <taxon>Dikarya</taxon>
        <taxon>Ascomycota</taxon>
        <taxon>Saccharomycotina</taxon>
        <taxon>Saccharomycetes</taxon>
        <taxon>Phaffomycetales</taxon>
        <taxon>Wickerhamomycetaceae</taxon>
        <taxon>Wickerhamomyces</taxon>
    </lineage>
</organism>
<comment type="caution">
    <text evidence="1">The sequence shown here is derived from an EMBL/GenBank/DDBJ whole genome shotgun (WGS) entry which is preliminary data.</text>
</comment>
<protein>
    <submittedName>
        <fullName evidence="1">Uncharacterized protein</fullName>
    </submittedName>
</protein>
<keyword evidence="2" id="KW-1185">Reference proteome</keyword>
<dbReference type="EMBL" id="JAEUBG010003236">
    <property type="protein sequence ID" value="KAH3683090.1"/>
    <property type="molecule type" value="Genomic_DNA"/>
</dbReference>
<evidence type="ECO:0000313" key="2">
    <source>
        <dbReference type="Proteomes" id="UP000774326"/>
    </source>
</evidence>
<dbReference type="AlphaFoldDB" id="A0A9P8TLH4"/>
<reference evidence="1" key="2">
    <citation type="submission" date="2021-01" db="EMBL/GenBank/DDBJ databases">
        <authorList>
            <person name="Schikora-Tamarit M.A."/>
        </authorList>
    </citation>
    <scope>NUCLEOTIDE SEQUENCE</scope>
    <source>
        <strain evidence="1">CBS2887</strain>
    </source>
</reference>
<sequence length="143" mass="15434">MIYETVATVSSTVWKSLSKSLFPIADVNLSNTPSGIDPAISLILDTVIISLSWSESGTTKSSSMDVVVAVTDECNLVADWRNVMAFLKSPLAIFKTSSKTPSSALKPSSFWMNCSLWSASWLSKGLNLNLEHLEANGSMILVT</sequence>
<dbReference type="Proteomes" id="UP000774326">
    <property type="component" value="Unassembled WGS sequence"/>
</dbReference>
<gene>
    <name evidence="1" type="ORF">WICPIJ_005941</name>
</gene>
<proteinExistence type="predicted"/>
<accession>A0A9P8TLH4</accession>
<name>A0A9P8TLH4_WICPI</name>